<accession>A0AAW4PUM9</accession>
<dbReference type="SUPFAM" id="SSF46785">
    <property type="entry name" value="Winged helix' DNA-binding domain"/>
    <property type="match status" value="1"/>
</dbReference>
<proteinExistence type="predicted"/>
<dbReference type="Pfam" id="PF09339">
    <property type="entry name" value="HTH_IclR"/>
    <property type="match status" value="1"/>
</dbReference>
<feature type="domain" description="HTH iclR-type" evidence="1">
    <location>
        <begin position="82"/>
        <end position="121"/>
    </location>
</feature>
<organism evidence="2 3">
    <name type="scientific">Haloarcula rubra</name>
    <dbReference type="NCBI Taxonomy" id="2487747"/>
    <lineage>
        <taxon>Archaea</taxon>
        <taxon>Methanobacteriati</taxon>
        <taxon>Methanobacteriota</taxon>
        <taxon>Stenosarchaea group</taxon>
        <taxon>Halobacteria</taxon>
        <taxon>Halobacteriales</taxon>
        <taxon>Haloarculaceae</taxon>
        <taxon>Haloarcula</taxon>
    </lineage>
</organism>
<evidence type="ECO:0000313" key="2">
    <source>
        <dbReference type="EMBL" id="MBX0323864.1"/>
    </source>
</evidence>
<reference evidence="2 3" key="1">
    <citation type="submission" date="2021-06" db="EMBL/GenBank/DDBJ databases">
        <title>Halomicroarcula sp. a new haloarchaeum isolated from saline soil.</title>
        <authorList>
            <person name="Duran-Viseras A."/>
            <person name="Sanchez-Porro C."/>
            <person name="Ventosa A."/>
        </authorList>
    </citation>
    <scope>NUCLEOTIDE SEQUENCE [LARGE SCALE GENOMIC DNA]</scope>
    <source>
        <strain evidence="2 3">F13</strain>
    </source>
</reference>
<sequence length="135" mass="15312">MSSESEFQIDGSTRMQFTSVTLTEGQLKNLQEFGIIEINDDPGFSAPNVRTIDQAKIDLRKLKQLLYQYQLLNSVASKVETEILEYFRESEGRTHTTGELAEAINRPKSSVSRSLGKLVEKDHLDKVQDGVYRSK</sequence>
<comment type="caution">
    <text evidence="2">The sequence shown here is derived from an EMBL/GenBank/DDBJ whole genome shotgun (WGS) entry which is preliminary data.</text>
</comment>
<dbReference type="AlphaFoldDB" id="A0AAW4PUM9"/>
<dbReference type="EMBL" id="RKLR01000004">
    <property type="protein sequence ID" value="MBX0323864.1"/>
    <property type="molecule type" value="Genomic_DNA"/>
</dbReference>
<dbReference type="GO" id="GO:0003677">
    <property type="term" value="F:DNA binding"/>
    <property type="evidence" value="ECO:0007669"/>
    <property type="project" value="InterPro"/>
</dbReference>
<dbReference type="GO" id="GO:0006355">
    <property type="term" value="P:regulation of DNA-templated transcription"/>
    <property type="evidence" value="ECO:0007669"/>
    <property type="project" value="InterPro"/>
</dbReference>
<evidence type="ECO:0000259" key="1">
    <source>
        <dbReference type="Pfam" id="PF09339"/>
    </source>
</evidence>
<dbReference type="InterPro" id="IPR005471">
    <property type="entry name" value="Tscrpt_reg_IclR_N"/>
</dbReference>
<dbReference type="InterPro" id="IPR036388">
    <property type="entry name" value="WH-like_DNA-bd_sf"/>
</dbReference>
<keyword evidence="3" id="KW-1185">Reference proteome</keyword>
<dbReference type="InterPro" id="IPR036390">
    <property type="entry name" value="WH_DNA-bd_sf"/>
</dbReference>
<protein>
    <submittedName>
        <fullName evidence="2">Helix-turn-helix domain-containing protein</fullName>
    </submittedName>
</protein>
<dbReference type="Proteomes" id="UP001430377">
    <property type="component" value="Unassembled WGS sequence"/>
</dbReference>
<name>A0AAW4PUM9_9EURY</name>
<gene>
    <name evidence="2" type="ORF">EGH21_12570</name>
</gene>
<dbReference type="RefSeq" id="WP_220618826.1">
    <property type="nucleotide sequence ID" value="NZ_RKLR01000004.1"/>
</dbReference>
<evidence type="ECO:0000313" key="3">
    <source>
        <dbReference type="Proteomes" id="UP001430377"/>
    </source>
</evidence>
<dbReference type="Gene3D" id="1.10.10.10">
    <property type="entry name" value="Winged helix-like DNA-binding domain superfamily/Winged helix DNA-binding domain"/>
    <property type="match status" value="1"/>
</dbReference>